<dbReference type="InterPro" id="IPR036291">
    <property type="entry name" value="NAD(P)-bd_dom_sf"/>
</dbReference>
<gene>
    <name evidence="3" type="ORF">SCA03_21750</name>
</gene>
<dbReference type="SUPFAM" id="SSF51735">
    <property type="entry name" value="NAD(P)-binding Rossmann-fold domains"/>
    <property type="match status" value="1"/>
</dbReference>
<dbReference type="Pfam" id="PF13561">
    <property type="entry name" value="adh_short_C2"/>
    <property type="match status" value="1"/>
</dbReference>
<dbReference type="CDD" id="cd05362">
    <property type="entry name" value="THN_reductase-like_SDR_c"/>
    <property type="match status" value="1"/>
</dbReference>
<dbReference type="OrthoDB" id="9803333at2"/>
<dbReference type="PRINTS" id="PR00081">
    <property type="entry name" value="GDHRDH"/>
</dbReference>
<evidence type="ECO:0000256" key="2">
    <source>
        <dbReference type="ARBA" id="ARBA00023002"/>
    </source>
</evidence>
<organism evidence="3 4">
    <name type="scientific">Streptomyces cacaoi</name>
    <dbReference type="NCBI Taxonomy" id="1898"/>
    <lineage>
        <taxon>Bacteria</taxon>
        <taxon>Bacillati</taxon>
        <taxon>Actinomycetota</taxon>
        <taxon>Actinomycetes</taxon>
        <taxon>Kitasatosporales</taxon>
        <taxon>Streptomycetaceae</taxon>
        <taxon>Streptomyces</taxon>
    </lineage>
</organism>
<name>A0A4Y3QW51_STRCI</name>
<dbReference type="InterPro" id="IPR002347">
    <property type="entry name" value="SDR_fam"/>
</dbReference>
<dbReference type="Gene3D" id="3.40.50.720">
    <property type="entry name" value="NAD(P)-binding Rossmann-like Domain"/>
    <property type="match status" value="1"/>
</dbReference>
<dbReference type="NCBIfam" id="NF009385">
    <property type="entry name" value="PRK12744.1"/>
    <property type="match status" value="1"/>
</dbReference>
<dbReference type="FunFam" id="3.40.50.720:FF:000084">
    <property type="entry name" value="Short-chain dehydrogenase reductase"/>
    <property type="match status" value="1"/>
</dbReference>
<comment type="caution">
    <text evidence="3">The sequence shown here is derived from an EMBL/GenBank/DDBJ whole genome shotgun (WGS) entry which is preliminary data.</text>
</comment>
<dbReference type="GO" id="GO:0016614">
    <property type="term" value="F:oxidoreductase activity, acting on CH-OH group of donors"/>
    <property type="evidence" value="ECO:0007669"/>
    <property type="project" value="UniProtKB-ARBA"/>
</dbReference>
<accession>A0A4Y3QW51</accession>
<evidence type="ECO:0000256" key="1">
    <source>
        <dbReference type="ARBA" id="ARBA00006484"/>
    </source>
</evidence>
<dbReference type="AlphaFoldDB" id="A0A4Y3QW51"/>
<keyword evidence="4" id="KW-1185">Reference proteome</keyword>
<evidence type="ECO:0000313" key="3">
    <source>
        <dbReference type="EMBL" id="GEB49624.1"/>
    </source>
</evidence>
<keyword evidence="2" id="KW-0560">Oxidoreductase</keyword>
<sequence length="255" mass="27578">MPEKSEKPGKTMRNKVALIGGGEKNLGGLLSRAFAASGAKVVVHYHGSQSEAEETVRAVEEAGGQAVAVQGDLTKVADVRRLFDTAVDTFGGVDVAVNTTGMVLRKPILETTEDEYDRMFGINAKAGFFFIQEAGRRLNDNGRIVSIGTSLLAAFTDGYATYAGGKAPLEHFTRAAAKEFADRGISVNVVAPGPMDTPFFYPQETPERVEFHKSQAQGNQLTHIEDIVPVIEFLVTDGWWFTGQTLFPNGGYTTR</sequence>
<protein>
    <submittedName>
        <fullName evidence="3">Short chain dehydrogenase</fullName>
    </submittedName>
</protein>
<reference evidence="3 4" key="1">
    <citation type="submission" date="2019-06" db="EMBL/GenBank/DDBJ databases">
        <title>Whole genome shotgun sequence of Streptomyces cacaoi subsp. cacaoi NBRC 12748.</title>
        <authorList>
            <person name="Hosoyama A."/>
            <person name="Uohara A."/>
            <person name="Ohji S."/>
            <person name="Ichikawa N."/>
        </authorList>
    </citation>
    <scope>NUCLEOTIDE SEQUENCE [LARGE SCALE GENOMIC DNA]</scope>
    <source>
        <strain evidence="3 4">NBRC 12748</strain>
    </source>
</reference>
<dbReference type="PRINTS" id="PR00080">
    <property type="entry name" value="SDRFAMILY"/>
</dbReference>
<dbReference type="RefSeq" id="WP_051847102.1">
    <property type="nucleotide sequence ID" value="NZ_BJMM01000007.1"/>
</dbReference>
<proteinExistence type="inferred from homology"/>
<evidence type="ECO:0000313" key="4">
    <source>
        <dbReference type="Proteomes" id="UP000319210"/>
    </source>
</evidence>
<comment type="similarity">
    <text evidence="1">Belongs to the short-chain dehydrogenases/reductases (SDR) family.</text>
</comment>
<dbReference type="PANTHER" id="PTHR48107">
    <property type="entry name" value="NADPH-DEPENDENT ALDEHYDE REDUCTASE-LIKE PROTEIN, CHLOROPLASTIC-RELATED"/>
    <property type="match status" value="1"/>
</dbReference>
<dbReference type="Proteomes" id="UP000319210">
    <property type="component" value="Unassembled WGS sequence"/>
</dbReference>
<dbReference type="EMBL" id="BJMM01000007">
    <property type="protein sequence ID" value="GEB49624.1"/>
    <property type="molecule type" value="Genomic_DNA"/>
</dbReference>
<dbReference type="PANTHER" id="PTHR48107:SF7">
    <property type="entry name" value="RE15974P"/>
    <property type="match status" value="1"/>
</dbReference>